<dbReference type="Pfam" id="PF13516">
    <property type="entry name" value="LRR_6"/>
    <property type="match status" value="4"/>
</dbReference>
<evidence type="ECO:0000313" key="3">
    <source>
        <dbReference type="Proteomes" id="UP000052943"/>
    </source>
</evidence>
<evidence type="ECO:0000256" key="1">
    <source>
        <dbReference type="SAM" id="MobiDB-lite"/>
    </source>
</evidence>
<feature type="compositionally biased region" description="Basic and acidic residues" evidence="1">
    <location>
        <begin position="194"/>
        <end position="209"/>
    </location>
</feature>
<feature type="region of interest" description="Disordered" evidence="1">
    <location>
        <begin position="189"/>
        <end position="226"/>
    </location>
</feature>
<dbReference type="OrthoDB" id="120976at2759"/>
<dbReference type="PANTHER" id="PTHR24114:SF2">
    <property type="entry name" value="F-BOX DOMAIN-CONTAINING PROTEIN-RELATED"/>
    <property type="match status" value="1"/>
</dbReference>
<sequence length="1129" mass="125507">MVTSTIVRVRSNMGTKKQPARPPQGAGVKPSPLAARARRLETTTFPRSDLWSWSDDGAKDELIENMLRECVPPMAVPSTPAMNGNAPLAFGGFNRKMLVSQRQKLATASQHPHLQTPMSSQMSRKTRNLQSPPTSLPPPQLQPSSSKNLAAIANAAASTGQDAWKAFKVAHRTNKVLAKTRQMINVLTCQNSSKKNENDGEDQLSRGDDDISGDDADANEKEEETEEMRIAAAAATKLMEAKAKFQREVLDEVTTDSSQGSANGLGDIQNEAEDFWRLYKSSTTSRRPDSTRGRYITNCQNSSLLVLPVLDLKRPSRYERASQALCYDNYYFGDKRAEALGNALQLLPVPVQTLSMKNVGVSGSGSSAIMGGIVMKHLKHLNFSDNRLGTKGALTIYRMLENPQINLKSLDLGNNQLGDQAVKTLMQCLLNRCTLEHLDLRRNHIFHAAISIGELLRITTPLSSLNLSWNNIRGEPAQHLARCMMENLTLTHLDLSDNTLGNNGKADADLGVCLATNKSLRFLDISNNHVQAKSMLVLVNGLQQNTVLETLVIRGNPIGFIGGEAVLRSVASGSISACQIDIGDCNLEILDSKLEGTIYGGGTFNLNMTERSDSILLRELLQLVWKNKTDIVDCLHNGTAFTFNRKDEKTLMTSIPSQGSMHVKIQPNYDRHEDLISQSGVDRVVALIDRSFGHTQDGDEATKLFCIRILAEEYSFTVAQANTLLSLFESHTSQVEKATAAAALIPQILQTSSTQAALVEEIYDCASMEAPNQFFEDKDADGKIDVCGDICMTIGLENLSDIEQSHIEQKVGKWISFNVNNPTGRFQLNMANSIDRRILMRLLEANKTERKMRQQLKLVDTSQHGQAAQPLQGGFRNMRLNRLPIVMGNNWQFPRLGILEFDFVMTRRPYAICTALNDGAFEQFLKEFKQLQVPAEMKLVGLRSISTLYYFTCSQAQRIMEHFGTFERDPTTGCLFRGEVFIVLFSRIIDEWNLSETLSLLDLTTKTQVLDRLGVLNCFHPLQQIESYRNLQLNAFDQRQLILLLVKLAVSGEAELTNTQLNGDTIEADVWKVWTSDDKVPSQGVLSCSMRSLQGVQSEAQLPPTSMRKKLLQSLLFKLEDKTQELTLL</sequence>
<dbReference type="InterPro" id="IPR001611">
    <property type="entry name" value="Leu-rich_rpt"/>
</dbReference>
<dbReference type="InterPro" id="IPR032675">
    <property type="entry name" value="LRR_dom_sf"/>
</dbReference>
<dbReference type="AlphaFoldDB" id="A0A0W8CLI8"/>
<feature type="compositionally biased region" description="Acidic residues" evidence="1">
    <location>
        <begin position="210"/>
        <end position="226"/>
    </location>
</feature>
<accession>A0A0W8CLI8</accession>
<dbReference type="Proteomes" id="UP000052943">
    <property type="component" value="Unassembled WGS sequence"/>
</dbReference>
<dbReference type="EMBL" id="LNFO01002718">
    <property type="protein sequence ID" value="KUF84870.1"/>
    <property type="molecule type" value="Genomic_DNA"/>
</dbReference>
<organism evidence="2 3">
    <name type="scientific">Phytophthora nicotianae</name>
    <name type="common">Potato buckeye rot agent</name>
    <name type="synonym">Phytophthora parasitica</name>
    <dbReference type="NCBI Taxonomy" id="4792"/>
    <lineage>
        <taxon>Eukaryota</taxon>
        <taxon>Sar</taxon>
        <taxon>Stramenopiles</taxon>
        <taxon>Oomycota</taxon>
        <taxon>Peronosporomycetes</taxon>
        <taxon>Peronosporales</taxon>
        <taxon>Peronosporaceae</taxon>
        <taxon>Phytophthora</taxon>
    </lineage>
</organism>
<proteinExistence type="predicted"/>
<feature type="region of interest" description="Disordered" evidence="1">
    <location>
        <begin position="11"/>
        <end position="32"/>
    </location>
</feature>
<reference evidence="2 3" key="1">
    <citation type="submission" date="2015-11" db="EMBL/GenBank/DDBJ databases">
        <title>Genomes and virulence difference between two physiological races of Phytophthora nicotianae.</title>
        <authorList>
            <person name="Liu H."/>
            <person name="Ma X."/>
            <person name="Yu H."/>
            <person name="Fang D."/>
            <person name="Li Y."/>
            <person name="Wang X."/>
            <person name="Wang W."/>
            <person name="Dong Y."/>
            <person name="Xiao B."/>
        </authorList>
    </citation>
    <scope>NUCLEOTIDE SEQUENCE [LARGE SCALE GENOMIC DNA]</scope>
    <source>
        <strain evidence="3">race 0</strain>
    </source>
</reference>
<dbReference type="InterPro" id="IPR052394">
    <property type="entry name" value="LRR-containing"/>
</dbReference>
<feature type="region of interest" description="Disordered" evidence="1">
    <location>
        <begin position="101"/>
        <end position="145"/>
    </location>
</feature>
<protein>
    <submittedName>
        <fullName evidence="2">Leucine-rich repeat-containing protein</fullName>
    </submittedName>
</protein>
<gene>
    <name evidence="2" type="ORF">AM587_10006018</name>
</gene>
<dbReference type="STRING" id="4790.A0A0W8CLI8"/>
<dbReference type="Gene3D" id="3.80.10.10">
    <property type="entry name" value="Ribonuclease Inhibitor"/>
    <property type="match status" value="2"/>
</dbReference>
<comment type="caution">
    <text evidence="2">The sequence shown here is derived from an EMBL/GenBank/DDBJ whole genome shotgun (WGS) entry which is preliminary data.</text>
</comment>
<dbReference type="PANTHER" id="PTHR24114">
    <property type="entry name" value="LEUCINE RICH REPEAT FAMILY PROTEIN"/>
    <property type="match status" value="1"/>
</dbReference>
<dbReference type="SMART" id="SM00368">
    <property type="entry name" value="LRR_RI"/>
    <property type="match status" value="6"/>
</dbReference>
<evidence type="ECO:0000313" key="2">
    <source>
        <dbReference type="EMBL" id="KUF84870.1"/>
    </source>
</evidence>
<feature type="compositionally biased region" description="Polar residues" evidence="1">
    <location>
        <begin position="101"/>
        <end position="123"/>
    </location>
</feature>
<name>A0A0W8CLI8_PHYNI</name>
<dbReference type="SUPFAM" id="SSF52047">
    <property type="entry name" value="RNI-like"/>
    <property type="match status" value="1"/>
</dbReference>